<dbReference type="GO" id="GO:0005930">
    <property type="term" value="C:axoneme"/>
    <property type="evidence" value="ECO:0007669"/>
    <property type="project" value="TreeGrafter"/>
</dbReference>
<dbReference type="GO" id="GO:0036064">
    <property type="term" value="C:ciliary basal body"/>
    <property type="evidence" value="ECO:0007669"/>
    <property type="project" value="TreeGrafter"/>
</dbReference>
<dbReference type="GO" id="GO:0016020">
    <property type="term" value="C:membrane"/>
    <property type="evidence" value="ECO:0007669"/>
    <property type="project" value="TreeGrafter"/>
</dbReference>
<dbReference type="OrthoDB" id="414590at2759"/>
<dbReference type="EMBL" id="UYYB01028851">
    <property type="protein sequence ID" value="VDM73089.1"/>
    <property type="molecule type" value="Genomic_DNA"/>
</dbReference>
<organism evidence="3 4">
    <name type="scientific">Strongylus vulgaris</name>
    <name type="common">Blood worm</name>
    <dbReference type="NCBI Taxonomy" id="40348"/>
    <lineage>
        <taxon>Eukaryota</taxon>
        <taxon>Metazoa</taxon>
        <taxon>Ecdysozoa</taxon>
        <taxon>Nematoda</taxon>
        <taxon>Chromadorea</taxon>
        <taxon>Rhabditida</taxon>
        <taxon>Rhabditina</taxon>
        <taxon>Rhabditomorpha</taxon>
        <taxon>Strongyloidea</taxon>
        <taxon>Strongylidae</taxon>
        <taxon>Strongylus</taxon>
    </lineage>
</organism>
<protein>
    <submittedName>
        <fullName evidence="3">Uncharacterized protein</fullName>
    </submittedName>
</protein>
<dbReference type="GO" id="GO:0060271">
    <property type="term" value="P:cilium assembly"/>
    <property type="evidence" value="ECO:0007669"/>
    <property type="project" value="TreeGrafter"/>
</dbReference>
<dbReference type="InterPro" id="IPR056335">
    <property type="entry name" value="BBS7_hairpin"/>
</dbReference>
<dbReference type="PANTHER" id="PTHR16074:SF4">
    <property type="entry name" value="BARDET-BIEDL SYNDROME 7 PROTEIN"/>
    <property type="match status" value="1"/>
</dbReference>
<sequence length="243" mass="27453">MSLSGSFSLAEAHSWLSLIVPGVPSKPPSTDTVTVNYQSTSPAGTQLQTIYSKGMISFRSDSVSTIAVIREIISEETTNRQIKVQISCGGRVADFLTKRLSLYDEHYVKCMHVSRLTAQKDILDLNDASIDHCLKRMHPRMTHLLNLEKRKLMAAALKLKYTRFQELEANCSDTSFLSEQNKKILENYDQIFQDAEKDSMEETNICGIYESLLLNRARLNGQNARGKIDALRNLLLNDYSLEN</sequence>
<reference evidence="3 4" key="1">
    <citation type="submission" date="2018-11" db="EMBL/GenBank/DDBJ databases">
        <authorList>
            <consortium name="Pathogen Informatics"/>
        </authorList>
    </citation>
    <scope>NUCLEOTIDE SEQUENCE [LARGE SCALE GENOMIC DNA]</scope>
</reference>
<feature type="domain" description="BBS7 helical hairpin" evidence="1">
    <location>
        <begin position="127"/>
        <end position="243"/>
    </location>
</feature>
<dbReference type="InterPro" id="IPR056333">
    <property type="entry name" value="BBS7_pf_dom"/>
</dbReference>
<feature type="domain" description="BBS7 platform" evidence="2">
    <location>
        <begin position="1"/>
        <end position="88"/>
    </location>
</feature>
<evidence type="ECO:0000259" key="1">
    <source>
        <dbReference type="Pfam" id="PF23349"/>
    </source>
</evidence>
<gene>
    <name evidence="3" type="ORF">SVUK_LOCUS8087</name>
</gene>
<name>A0A3P7J0L8_STRVU</name>
<proteinExistence type="predicted"/>
<dbReference type="GO" id="GO:0034464">
    <property type="term" value="C:BBSome"/>
    <property type="evidence" value="ECO:0007669"/>
    <property type="project" value="TreeGrafter"/>
</dbReference>
<evidence type="ECO:0000259" key="2">
    <source>
        <dbReference type="Pfam" id="PF23361"/>
    </source>
</evidence>
<keyword evidence="4" id="KW-1185">Reference proteome</keyword>
<dbReference type="PANTHER" id="PTHR16074">
    <property type="entry name" value="BARDET-BIEDL SYNDROME 7 PROTEIN"/>
    <property type="match status" value="1"/>
</dbReference>
<feature type="non-terminal residue" evidence="3">
    <location>
        <position position="243"/>
    </location>
</feature>
<dbReference type="GO" id="GO:0043005">
    <property type="term" value="C:neuron projection"/>
    <property type="evidence" value="ECO:0007669"/>
    <property type="project" value="TreeGrafter"/>
</dbReference>
<dbReference type="AlphaFoldDB" id="A0A3P7J0L8"/>
<evidence type="ECO:0000313" key="4">
    <source>
        <dbReference type="Proteomes" id="UP000270094"/>
    </source>
</evidence>
<dbReference type="Proteomes" id="UP000270094">
    <property type="component" value="Unassembled WGS sequence"/>
</dbReference>
<accession>A0A3P7J0L8</accession>
<dbReference type="Pfam" id="PF23361">
    <property type="entry name" value="BBS7_pf"/>
    <property type="match status" value="1"/>
</dbReference>
<evidence type="ECO:0000313" key="3">
    <source>
        <dbReference type="EMBL" id="VDM73089.1"/>
    </source>
</evidence>
<dbReference type="Pfam" id="PF23349">
    <property type="entry name" value="BBS7_hp"/>
    <property type="match status" value="1"/>
</dbReference>
<dbReference type="GO" id="GO:0008104">
    <property type="term" value="P:intracellular protein localization"/>
    <property type="evidence" value="ECO:0007669"/>
    <property type="project" value="TreeGrafter"/>
</dbReference>